<dbReference type="CDD" id="cd00063">
    <property type="entry name" value="FN3"/>
    <property type="match status" value="1"/>
</dbReference>
<dbReference type="InterPro" id="IPR036852">
    <property type="entry name" value="Peptidase_S8/S53_dom_sf"/>
</dbReference>
<dbReference type="SUPFAM" id="SSF49265">
    <property type="entry name" value="Fibronectin type III"/>
    <property type="match status" value="1"/>
</dbReference>
<dbReference type="Gene3D" id="2.60.120.260">
    <property type="entry name" value="Galactose-binding domain-like"/>
    <property type="match status" value="1"/>
</dbReference>
<evidence type="ECO:0000259" key="8">
    <source>
        <dbReference type="PROSITE" id="PS50853"/>
    </source>
</evidence>
<dbReference type="Pfam" id="PF16184">
    <property type="entry name" value="Cadherin_3"/>
    <property type="match status" value="1"/>
</dbReference>
<dbReference type="PANTHER" id="PTHR43806:SF11">
    <property type="entry name" value="CEREVISIN-RELATED"/>
    <property type="match status" value="1"/>
</dbReference>
<evidence type="ECO:0000256" key="4">
    <source>
        <dbReference type="ARBA" id="ARBA00022801"/>
    </source>
</evidence>
<feature type="signal peptide" evidence="7">
    <location>
        <begin position="1"/>
        <end position="24"/>
    </location>
</feature>
<dbReference type="InterPro" id="IPR008979">
    <property type="entry name" value="Galactose-bd-like_sf"/>
</dbReference>
<name>A0ABU3LCA0_9FLAO</name>
<dbReference type="InterPro" id="IPR015500">
    <property type="entry name" value="Peptidase_S8_subtilisin-rel"/>
</dbReference>
<dbReference type="RefSeq" id="WP_349240602.1">
    <property type="nucleotide sequence ID" value="NZ_JAVTTO010000001.1"/>
</dbReference>
<dbReference type="PROSITE" id="PS00138">
    <property type="entry name" value="SUBTILASE_SER"/>
    <property type="match status" value="1"/>
</dbReference>
<sequence length="1097" mass="117217">MMIKKYARKLLFLTLSIFSLYAFAQTKQEAEKIKKSYDLTKLKSLSKKYEADYLREKQKALTMAQQKGWRIKYTDSNGSLYELMAVTKDGFPLYYKTDNSDAALSTRTNYLNNGGGLGLNLEGQGMTAHVWDGGLARVTHQEYDGIGGDNRYSVGDETTALNFHGAHVTGTIIASGVDPEAKGMAPQAKGVGYYWDNDLSEMTTAAANGMLLSNHSYGFPLDQVPSWIAGAYISASRGVDEIMYNSPYYLMVTSAGNSGNDNVSNTSPLDGEALYDKLTGMSTSKNNLVVANAQDATINGDGSLSFVSINAGSSEGPTDDLRIKPDITGNGTSLHSTFDSADDSYNRLSGTSMSSPNVCGSLLLIQQHYNNTYGSFMLGATLKALALHTADDSGITGPDATWGWGLLNAKKMAETVTDRGLFAEIKELELADGETYTFTVTADGTNPLIASINWTDVPGTINGGTANDATAILVNDLDLRVSNASDTFLPWKLTSVNTNEKADNVVDPYERVDVGVGSGVYTITVTHKGTLTNGSQKFSLVVTGIVSDYTFSSTDTDVEACKSGTAQFDFDYRQSSPTTTNFTVENGPAGVTANFSSSTLTADGAFSVTFENLQGLTPGTHTVDVVGDNGAVTKRQTVEIFILEEDFTNHPQTLSAPANALVGAATSGVTLEWVKNTNAQSYVVEVSTNPSFTTLFDSSTTANLSHNVTGLAEDTVYYWRIKPQNTCGTSNTYSEIRSFQTYVLECSNSYSATNFGNASVDGINANETGSVSIFIGDNLTIEKMTVDIGISHTSVSDLRVSIQEPSAIGSNEMFLVTNDCDGSDDINATFDDEGADLSCSTSAPAISGTIKPSNLLSGSQGKDPFGWWSIFMRDDVAGNGGSITSATINICTVRAANAAPNFTNNALEALTNSSLLVTSAHMEATTNAETAAQQVYTLVVAPTKGNLTKNGATLNAGDTFTQEDINNGLISYENTQTALFTDEFKVDILNGVNGWLADQTISVTSTLGVDRFDIGNLAMYPNPSSTEINIRISSFSNDPVTVQIFDLQGRAVLRKKYNDISGAFSESIDVRSIASGVYLLKVKQGSKEGTRKIIISK</sequence>
<dbReference type="NCBIfam" id="TIGR04183">
    <property type="entry name" value="Por_Secre_tail"/>
    <property type="match status" value="1"/>
</dbReference>
<evidence type="ECO:0000256" key="2">
    <source>
        <dbReference type="ARBA" id="ARBA00022670"/>
    </source>
</evidence>
<keyword evidence="2 6" id="KW-0645">Protease</keyword>
<dbReference type="CDD" id="cd04842">
    <property type="entry name" value="Peptidases_S8_Kp43_protease"/>
    <property type="match status" value="1"/>
</dbReference>
<dbReference type="InterPro" id="IPR036116">
    <property type="entry name" value="FN3_sf"/>
</dbReference>
<keyword evidence="4 6" id="KW-0378">Hydrolase</keyword>
<dbReference type="EMBL" id="JAVTTO010000001">
    <property type="protein sequence ID" value="MDT7831355.1"/>
    <property type="molecule type" value="Genomic_DNA"/>
</dbReference>
<comment type="similarity">
    <text evidence="1 6">Belongs to the peptidase S8 family.</text>
</comment>
<dbReference type="Pfam" id="PF18962">
    <property type="entry name" value="Por_Secre_tail"/>
    <property type="match status" value="1"/>
</dbReference>
<organism evidence="9 10">
    <name type="scientific">Asprobacillus argus</name>
    <dbReference type="NCBI Taxonomy" id="3076534"/>
    <lineage>
        <taxon>Bacteria</taxon>
        <taxon>Pseudomonadati</taxon>
        <taxon>Bacteroidota</taxon>
        <taxon>Flavobacteriia</taxon>
        <taxon>Flavobacteriales</taxon>
        <taxon>Flavobacteriaceae</taxon>
        <taxon>Asprobacillus</taxon>
    </lineage>
</organism>
<protein>
    <submittedName>
        <fullName evidence="9">S8 family serine peptidase</fullName>
    </submittedName>
</protein>
<feature type="active site" description="Charge relay system" evidence="6">
    <location>
        <position position="164"/>
    </location>
</feature>
<dbReference type="InterPro" id="IPR026444">
    <property type="entry name" value="Secre_tail"/>
</dbReference>
<dbReference type="Proteomes" id="UP001257277">
    <property type="component" value="Unassembled WGS sequence"/>
</dbReference>
<dbReference type="PRINTS" id="PR00723">
    <property type="entry name" value="SUBTILISIN"/>
</dbReference>
<evidence type="ECO:0000313" key="9">
    <source>
        <dbReference type="EMBL" id="MDT7831355.1"/>
    </source>
</evidence>
<evidence type="ECO:0000256" key="5">
    <source>
        <dbReference type="ARBA" id="ARBA00022825"/>
    </source>
</evidence>
<dbReference type="InterPro" id="IPR023828">
    <property type="entry name" value="Peptidase_S8_Ser-AS"/>
</dbReference>
<dbReference type="InterPro" id="IPR003961">
    <property type="entry name" value="FN3_dom"/>
</dbReference>
<evidence type="ECO:0000256" key="1">
    <source>
        <dbReference type="ARBA" id="ARBA00011073"/>
    </source>
</evidence>
<gene>
    <name evidence="9" type="ORF">RQM59_03130</name>
</gene>
<evidence type="ECO:0000256" key="3">
    <source>
        <dbReference type="ARBA" id="ARBA00022729"/>
    </source>
</evidence>
<evidence type="ECO:0000256" key="6">
    <source>
        <dbReference type="PROSITE-ProRule" id="PRU01240"/>
    </source>
</evidence>
<keyword evidence="3 7" id="KW-0732">Signal</keyword>
<keyword evidence="5 6" id="KW-0720">Serine protease</keyword>
<evidence type="ECO:0000313" key="10">
    <source>
        <dbReference type="Proteomes" id="UP001257277"/>
    </source>
</evidence>
<feature type="active site" description="Charge relay system" evidence="6">
    <location>
        <position position="352"/>
    </location>
</feature>
<dbReference type="InterPro" id="IPR013783">
    <property type="entry name" value="Ig-like_fold"/>
</dbReference>
<dbReference type="InterPro" id="IPR000209">
    <property type="entry name" value="Peptidase_S8/S53_dom"/>
</dbReference>
<proteinExistence type="inferred from homology"/>
<feature type="active site" description="Charge relay system" evidence="6">
    <location>
        <position position="132"/>
    </location>
</feature>
<dbReference type="Pfam" id="PF00082">
    <property type="entry name" value="Peptidase_S8"/>
    <property type="match status" value="1"/>
</dbReference>
<dbReference type="InterPro" id="IPR034058">
    <property type="entry name" value="TagA/B/C/D_pept_dom"/>
</dbReference>
<accession>A0ABU3LCA0</accession>
<dbReference type="Gene3D" id="2.60.120.380">
    <property type="match status" value="1"/>
</dbReference>
<dbReference type="SUPFAM" id="SSF49785">
    <property type="entry name" value="Galactose-binding domain-like"/>
    <property type="match status" value="2"/>
</dbReference>
<dbReference type="PROSITE" id="PS51892">
    <property type="entry name" value="SUBTILASE"/>
    <property type="match status" value="1"/>
</dbReference>
<dbReference type="PROSITE" id="PS50853">
    <property type="entry name" value="FN3"/>
    <property type="match status" value="1"/>
</dbReference>
<dbReference type="SUPFAM" id="SSF52743">
    <property type="entry name" value="Subtilisin-like"/>
    <property type="match status" value="1"/>
</dbReference>
<dbReference type="PANTHER" id="PTHR43806">
    <property type="entry name" value="PEPTIDASE S8"/>
    <property type="match status" value="1"/>
</dbReference>
<comment type="caution">
    <text evidence="9">The sequence shown here is derived from an EMBL/GenBank/DDBJ whole genome shotgun (WGS) entry which is preliminary data.</text>
</comment>
<dbReference type="Gene3D" id="2.60.40.10">
    <property type="entry name" value="Immunoglobulins"/>
    <property type="match status" value="1"/>
</dbReference>
<dbReference type="Gene3D" id="3.40.50.200">
    <property type="entry name" value="Peptidase S8/S53 domain"/>
    <property type="match status" value="1"/>
</dbReference>
<dbReference type="InterPro" id="IPR050131">
    <property type="entry name" value="Peptidase_S8_subtilisin-like"/>
</dbReference>
<reference evidence="9 10" key="1">
    <citation type="submission" date="2023-09" db="EMBL/GenBank/DDBJ databases">
        <title>Novel taxa isolated from Blanes Bay.</title>
        <authorList>
            <person name="Rey-Velasco X."/>
            <person name="Lucena T."/>
        </authorList>
    </citation>
    <scope>NUCLEOTIDE SEQUENCE [LARGE SCALE GENOMIC DNA]</scope>
    <source>
        <strain evidence="9 10">S356</strain>
    </source>
</reference>
<keyword evidence="10" id="KW-1185">Reference proteome</keyword>
<feature type="chain" id="PRO_5045963211" evidence="7">
    <location>
        <begin position="25"/>
        <end position="1097"/>
    </location>
</feature>
<feature type="domain" description="Fibronectin type-III" evidence="8">
    <location>
        <begin position="656"/>
        <end position="744"/>
    </location>
</feature>
<evidence type="ECO:0000256" key="7">
    <source>
        <dbReference type="SAM" id="SignalP"/>
    </source>
</evidence>